<name>A0A5F4VRQ1_CALJA</name>
<dbReference type="Pfam" id="PF17708">
    <property type="entry name" value="Gasdermin_C"/>
    <property type="match status" value="1"/>
</dbReference>
<dbReference type="GO" id="GO:0005886">
    <property type="term" value="C:plasma membrane"/>
    <property type="evidence" value="ECO:0007669"/>
    <property type="project" value="UniProtKB-SubCell"/>
</dbReference>
<dbReference type="Proteomes" id="UP000008225">
    <property type="component" value="Chromosome 5"/>
</dbReference>
<dbReference type="GO" id="GO:0005737">
    <property type="term" value="C:cytoplasm"/>
    <property type="evidence" value="ECO:0007669"/>
    <property type="project" value="UniProtKB-SubCell"/>
</dbReference>
<evidence type="ECO:0000256" key="5">
    <source>
        <dbReference type="ARBA" id="ARBA00022475"/>
    </source>
</evidence>
<keyword evidence="16" id="KW-1185">Reference proteome</keyword>
<evidence type="ECO:0000256" key="11">
    <source>
        <dbReference type="ARBA" id="ARBA00023288"/>
    </source>
</evidence>
<keyword evidence="7" id="KW-1210">Necrosis</keyword>
<evidence type="ECO:0000256" key="6">
    <source>
        <dbReference type="ARBA" id="ARBA00022490"/>
    </source>
</evidence>
<keyword evidence="8" id="KW-0812">Transmembrane</keyword>
<dbReference type="PANTHER" id="PTHR16399:SF18">
    <property type="entry name" value="GASDERMIN-A"/>
    <property type="match status" value="1"/>
</dbReference>
<sequence length="439" mass="48862">MTMFENVTRALTRQLNPRGDLTPLDSLIDFKRFHPFCLVLRKRKSTLFWGARYVRTDYTLLDVLEPGSSPSDPTDTGNFGFKNMLDTRVEGEVDVPKTVKVKGTAGLSQNSTLEVQTLSVAPKALETLQQERKLAADHPFLKEVRDQGENLYVVMEVVETVQEVTLERAGKAEACFSLPFFSPLGLQGSVNHKEAVTIPKGCVLAFRVRQLMVKGKDEWDIPHICNDNMQTFPPGGKPGEEKVIRDVHEGFRTLKEEVQRETQQVEKLSQVGQSSLLSSLSKLLGKKKELQDLELALEGALDKGHEVTLEAIPRDVLLSKEAVGAILYFVGALTELSEAQQKLLVKSMEKKILPVQLKLVECTMEQNFLQDKDGVFPLQPELLSSLGDEELTLTEALVGLSGLEVQRSGPQYMWDPDTLPRLCALYAGLSLLQQLSKAS</sequence>
<protein>
    <submittedName>
        <fullName evidence="15">Gasdermin A</fullName>
    </submittedName>
</protein>
<keyword evidence="6" id="KW-0963">Cytoplasm</keyword>
<dbReference type="InterPro" id="IPR040460">
    <property type="entry name" value="Gasdermin_pore"/>
</dbReference>
<dbReference type="GO" id="GO:0070269">
    <property type="term" value="P:pyroptotic inflammatory response"/>
    <property type="evidence" value="ECO:0007669"/>
    <property type="project" value="TreeGrafter"/>
</dbReference>
<dbReference type="AlphaFoldDB" id="A0A5F4VRQ1"/>
<reference evidence="15" key="1">
    <citation type="submission" date="2009-03" db="EMBL/GenBank/DDBJ databases">
        <authorList>
            <person name="Warren W."/>
            <person name="Ye L."/>
            <person name="Minx P."/>
            <person name="Worley K."/>
            <person name="Gibbs R."/>
            <person name="Wilson R.K."/>
        </authorList>
    </citation>
    <scope>NUCLEOTIDE SEQUENCE [LARGE SCALE GENOMIC DNA]</scope>
</reference>
<comment type="similarity">
    <text evidence="3">Belongs to the gasdermin family.</text>
</comment>
<organism evidence="15 16">
    <name type="scientific">Callithrix jacchus</name>
    <name type="common">White-tufted-ear marmoset</name>
    <name type="synonym">Simia Jacchus</name>
    <dbReference type="NCBI Taxonomy" id="9483"/>
    <lineage>
        <taxon>Eukaryota</taxon>
        <taxon>Metazoa</taxon>
        <taxon>Chordata</taxon>
        <taxon>Craniata</taxon>
        <taxon>Vertebrata</taxon>
        <taxon>Euteleostomi</taxon>
        <taxon>Mammalia</taxon>
        <taxon>Eutheria</taxon>
        <taxon>Euarchontoglires</taxon>
        <taxon>Primates</taxon>
        <taxon>Haplorrhini</taxon>
        <taxon>Platyrrhini</taxon>
        <taxon>Cebidae</taxon>
        <taxon>Callitrichinae</taxon>
        <taxon>Callithrix</taxon>
        <taxon>Callithrix</taxon>
    </lineage>
</organism>
<dbReference type="Pfam" id="PF04598">
    <property type="entry name" value="Gasdermin"/>
    <property type="match status" value="1"/>
</dbReference>
<evidence type="ECO:0000259" key="13">
    <source>
        <dbReference type="Pfam" id="PF04598"/>
    </source>
</evidence>
<evidence type="ECO:0000256" key="8">
    <source>
        <dbReference type="ARBA" id="ARBA00022692"/>
    </source>
</evidence>
<evidence type="ECO:0000256" key="1">
    <source>
        <dbReference type="ARBA" id="ARBA00004496"/>
    </source>
</evidence>
<dbReference type="GO" id="GO:0005546">
    <property type="term" value="F:phosphatidylinositol-4,5-bisphosphate binding"/>
    <property type="evidence" value="ECO:0007669"/>
    <property type="project" value="TreeGrafter"/>
</dbReference>
<proteinExistence type="inferred from homology"/>
<evidence type="ECO:0000256" key="10">
    <source>
        <dbReference type="ARBA" id="ARBA00023139"/>
    </source>
</evidence>
<keyword evidence="5" id="KW-1003">Cell membrane</keyword>
<evidence type="ECO:0000256" key="2">
    <source>
        <dbReference type="ARBA" id="ARBA00004651"/>
    </source>
</evidence>
<keyword evidence="9" id="KW-0472">Membrane</keyword>
<dbReference type="GO" id="GO:0012501">
    <property type="term" value="P:programmed cell death"/>
    <property type="evidence" value="ECO:0007669"/>
    <property type="project" value="UniProtKB-KW"/>
</dbReference>
<feature type="domain" description="Gasdermin PUB" evidence="14">
    <location>
        <begin position="251"/>
        <end position="412"/>
    </location>
</feature>
<dbReference type="PANTHER" id="PTHR16399">
    <property type="entry name" value="GASDERMIN"/>
    <property type="match status" value="1"/>
</dbReference>
<comment type="subcellular location">
    <subcellularLocation>
        <location evidence="2">Cell membrane</location>
        <topology evidence="2">Multi-pass membrane protein</topology>
    </subcellularLocation>
    <subcellularLocation>
        <location evidence="1">Cytoplasm</location>
    </subcellularLocation>
</comment>
<evidence type="ECO:0000313" key="15">
    <source>
        <dbReference type="Ensembl" id="ENSCJAP00000068192.1"/>
    </source>
</evidence>
<evidence type="ECO:0000313" key="16">
    <source>
        <dbReference type="Proteomes" id="UP000008225"/>
    </source>
</evidence>
<keyword evidence="4" id="KW-1134">Transmembrane beta strand</keyword>
<dbReference type="GeneTree" id="ENSGT00950000183140"/>
<reference evidence="15" key="3">
    <citation type="submission" date="2025-09" db="UniProtKB">
        <authorList>
            <consortium name="Ensembl"/>
        </authorList>
    </citation>
    <scope>IDENTIFICATION</scope>
</reference>
<evidence type="ECO:0000256" key="3">
    <source>
        <dbReference type="ARBA" id="ARBA00009279"/>
    </source>
</evidence>
<accession>A0A5F4VRQ1</accession>
<dbReference type="InterPro" id="IPR007677">
    <property type="entry name" value="Gasdermin"/>
</dbReference>
<reference evidence="15" key="2">
    <citation type="submission" date="2025-08" db="UniProtKB">
        <authorList>
            <consortium name="Ensembl"/>
        </authorList>
    </citation>
    <scope>IDENTIFICATION</scope>
</reference>
<dbReference type="Ensembl" id="ENSCJAT00000089548.2">
    <property type="protein sequence ID" value="ENSCJAP00000068192.1"/>
    <property type="gene ID" value="ENSCJAG00000000318.5"/>
</dbReference>
<evidence type="ECO:0000256" key="12">
    <source>
        <dbReference type="SAM" id="Coils"/>
    </source>
</evidence>
<dbReference type="InterPro" id="IPR041263">
    <property type="entry name" value="Gasdermin_PUB"/>
</dbReference>
<keyword evidence="11" id="KW-0449">Lipoprotein</keyword>
<dbReference type="GO" id="GO:0042742">
    <property type="term" value="P:defense response to bacterium"/>
    <property type="evidence" value="ECO:0007669"/>
    <property type="project" value="TreeGrafter"/>
</dbReference>
<evidence type="ECO:0000256" key="4">
    <source>
        <dbReference type="ARBA" id="ARBA00022452"/>
    </source>
</evidence>
<dbReference type="GO" id="GO:0001786">
    <property type="term" value="F:phosphatidylserine binding"/>
    <property type="evidence" value="ECO:0007669"/>
    <property type="project" value="TreeGrafter"/>
</dbReference>
<evidence type="ECO:0000256" key="9">
    <source>
        <dbReference type="ARBA" id="ARBA00023136"/>
    </source>
</evidence>
<evidence type="ECO:0000259" key="14">
    <source>
        <dbReference type="Pfam" id="PF17708"/>
    </source>
</evidence>
<gene>
    <name evidence="15" type="primary">GSDMA</name>
</gene>
<evidence type="ECO:0000256" key="7">
    <source>
        <dbReference type="ARBA" id="ARBA00022590"/>
    </source>
</evidence>
<feature type="coiled-coil region" evidence="12">
    <location>
        <begin position="251"/>
        <end position="303"/>
    </location>
</feature>
<feature type="domain" description="Gasdermin pore forming" evidence="13">
    <location>
        <begin position="3"/>
        <end position="234"/>
    </location>
</feature>
<dbReference type="GO" id="GO:0070273">
    <property type="term" value="F:phosphatidylinositol-4-phosphate binding"/>
    <property type="evidence" value="ECO:0007669"/>
    <property type="project" value="TreeGrafter"/>
</dbReference>
<keyword evidence="10" id="KW-0564">Palmitate</keyword>
<keyword evidence="12" id="KW-0175">Coiled coil</keyword>